<protein>
    <submittedName>
        <fullName evidence="5">Lrp/AsnC family transcriptional regulator</fullName>
    </submittedName>
</protein>
<dbReference type="EMBL" id="VIRS01000003">
    <property type="protein sequence ID" value="TQS45919.1"/>
    <property type="molecule type" value="Genomic_DNA"/>
</dbReference>
<dbReference type="SMART" id="SM00344">
    <property type="entry name" value="HTH_ASNC"/>
    <property type="match status" value="1"/>
</dbReference>
<dbReference type="Proteomes" id="UP000317982">
    <property type="component" value="Unassembled WGS sequence"/>
</dbReference>
<dbReference type="InterPro" id="IPR000485">
    <property type="entry name" value="AsnC-type_HTH_dom"/>
</dbReference>
<accession>A0A545AX63</accession>
<keyword evidence="6" id="KW-1185">Reference proteome</keyword>
<keyword evidence="1" id="KW-0805">Transcription regulation</keyword>
<dbReference type="SUPFAM" id="SSF54909">
    <property type="entry name" value="Dimeric alpha+beta barrel"/>
    <property type="match status" value="1"/>
</dbReference>
<reference evidence="5 6" key="1">
    <citation type="submission" date="2019-07" db="EMBL/GenBank/DDBJ databases">
        <title>Cryptosporangium phraense sp. nov., isolated from plant litter.</title>
        <authorList>
            <person name="Suriyachadkun C."/>
        </authorList>
    </citation>
    <scope>NUCLEOTIDE SEQUENCE [LARGE SCALE GENOMIC DNA]</scope>
    <source>
        <strain evidence="5 6">A-T 5661</strain>
    </source>
</reference>
<evidence type="ECO:0000259" key="4">
    <source>
        <dbReference type="PROSITE" id="PS50956"/>
    </source>
</evidence>
<dbReference type="RefSeq" id="WP_142703326.1">
    <property type="nucleotide sequence ID" value="NZ_VIRS01000003.1"/>
</dbReference>
<dbReference type="InterPro" id="IPR011008">
    <property type="entry name" value="Dimeric_a/b-barrel"/>
</dbReference>
<gene>
    <name evidence="5" type="ORF">FL583_05325</name>
</gene>
<sequence length="149" mass="16389">MLDAIDRALLRELENDARATNRDLASAVGVVPSTSLLRVRALRDRGVIAGYRAEIDLAAVGRPIQALISVRIRPPSRPVITAFREWAAALPETVGLFVTAGGWDFLLHVAVPDNEGLYAFVIDRLTERREVADVNTSVIFEHVRSPHVV</sequence>
<keyword evidence="2" id="KW-0238">DNA-binding</keyword>
<dbReference type="InterPro" id="IPR036390">
    <property type="entry name" value="WH_DNA-bd_sf"/>
</dbReference>
<dbReference type="AlphaFoldDB" id="A0A545AX63"/>
<proteinExistence type="predicted"/>
<evidence type="ECO:0000256" key="3">
    <source>
        <dbReference type="ARBA" id="ARBA00023163"/>
    </source>
</evidence>
<keyword evidence="3" id="KW-0804">Transcription</keyword>
<organism evidence="5 6">
    <name type="scientific">Cryptosporangium phraense</name>
    <dbReference type="NCBI Taxonomy" id="2593070"/>
    <lineage>
        <taxon>Bacteria</taxon>
        <taxon>Bacillati</taxon>
        <taxon>Actinomycetota</taxon>
        <taxon>Actinomycetes</taxon>
        <taxon>Cryptosporangiales</taxon>
        <taxon>Cryptosporangiaceae</taxon>
        <taxon>Cryptosporangium</taxon>
    </lineage>
</organism>
<dbReference type="SUPFAM" id="SSF46785">
    <property type="entry name" value="Winged helix' DNA-binding domain"/>
    <property type="match status" value="1"/>
</dbReference>
<dbReference type="OrthoDB" id="4411089at2"/>
<dbReference type="GO" id="GO:0005829">
    <property type="term" value="C:cytosol"/>
    <property type="evidence" value="ECO:0007669"/>
    <property type="project" value="TreeGrafter"/>
</dbReference>
<evidence type="ECO:0000256" key="1">
    <source>
        <dbReference type="ARBA" id="ARBA00023015"/>
    </source>
</evidence>
<evidence type="ECO:0000256" key="2">
    <source>
        <dbReference type="ARBA" id="ARBA00023125"/>
    </source>
</evidence>
<dbReference type="PRINTS" id="PR00033">
    <property type="entry name" value="HTHASNC"/>
</dbReference>
<dbReference type="InParanoid" id="A0A545AX63"/>
<dbReference type="Pfam" id="PF13404">
    <property type="entry name" value="HTH_AsnC-type"/>
    <property type="match status" value="1"/>
</dbReference>
<feature type="domain" description="HTH asnC-type" evidence="4">
    <location>
        <begin position="2"/>
        <end position="63"/>
    </location>
</feature>
<dbReference type="PROSITE" id="PS50956">
    <property type="entry name" value="HTH_ASNC_2"/>
    <property type="match status" value="1"/>
</dbReference>
<name>A0A545AX63_9ACTN</name>
<dbReference type="InterPro" id="IPR019887">
    <property type="entry name" value="Tscrpt_reg_AsnC/Lrp_C"/>
</dbReference>
<dbReference type="Gene3D" id="3.30.70.920">
    <property type="match status" value="1"/>
</dbReference>
<dbReference type="Pfam" id="PF01037">
    <property type="entry name" value="AsnC_trans_reg"/>
    <property type="match status" value="1"/>
</dbReference>
<dbReference type="GO" id="GO:0043565">
    <property type="term" value="F:sequence-specific DNA binding"/>
    <property type="evidence" value="ECO:0007669"/>
    <property type="project" value="InterPro"/>
</dbReference>
<dbReference type="GO" id="GO:0043200">
    <property type="term" value="P:response to amino acid"/>
    <property type="evidence" value="ECO:0007669"/>
    <property type="project" value="TreeGrafter"/>
</dbReference>
<dbReference type="Gene3D" id="1.10.10.10">
    <property type="entry name" value="Winged helix-like DNA-binding domain superfamily/Winged helix DNA-binding domain"/>
    <property type="match status" value="1"/>
</dbReference>
<dbReference type="InterPro" id="IPR019888">
    <property type="entry name" value="Tscrpt_reg_AsnC-like"/>
</dbReference>
<dbReference type="InterPro" id="IPR036388">
    <property type="entry name" value="WH-like_DNA-bd_sf"/>
</dbReference>
<comment type="caution">
    <text evidence="5">The sequence shown here is derived from an EMBL/GenBank/DDBJ whole genome shotgun (WGS) entry which is preliminary data.</text>
</comment>
<dbReference type="PANTHER" id="PTHR30154:SF54">
    <property type="entry name" value="POSSIBLE TRANSCRIPTIONAL REGULATORY PROTEIN (PROBABLY LRP_ASNC-FAMILY)"/>
    <property type="match status" value="1"/>
</dbReference>
<evidence type="ECO:0000313" key="6">
    <source>
        <dbReference type="Proteomes" id="UP000317982"/>
    </source>
</evidence>
<evidence type="ECO:0000313" key="5">
    <source>
        <dbReference type="EMBL" id="TQS45919.1"/>
    </source>
</evidence>
<dbReference type="PANTHER" id="PTHR30154">
    <property type="entry name" value="LEUCINE-RESPONSIVE REGULATORY PROTEIN"/>
    <property type="match status" value="1"/>
</dbReference>